<sequence>MKNLFYILLAVLLFTSCSMYKSINETVVIDYSRYTSQGFFITESNSVSFDYKPIGSVVTVVKGTKKKETGKQGKGDSVQERKKSFFEEPRAEYYSVYEAIDEFVRKSKNAGANGAINFKVSYTNDKEFGNGYVITGMAIKK</sequence>
<reference evidence="2 3" key="1">
    <citation type="submission" date="2011-04" db="EMBL/GenBank/DDBJ databases">
        <title>The Genome Sequence of Dysgonomonas mossii DSM 22836.</title>
        <authorList>
            <consortium name="The Broad Institute Genome Sequencing Platform"/>
            <person name="Earl A."/>
            <person name="Ward D."/>
            <person name="Feldgarden M."/>
            <person name="Gevers D."/>
            <person name="Pudlo N."/>
            <person name="Martens E."/>
            <person name="Allen-Vercoe E."/>
            <person name="Young S.K."/>
            <person name="Zeng Q."/>
            <person name="Gargeya S."/>
            <person name="Fitzgerald M."/>
            <person name="Haas B."/>
            <person name="Abouelleil A."/>
            <person name="Alvarado L."/>
            <person name="Arachchi H.M."/>
            <person name="Berlin A."/>
            <person name="Brown A."/>
            <person name="Chapman S.B."/>
            <person name="Chen Z."/>
            <person name="Dunbar C."/>
            <person name="Freedman E."/>
            <person name="Gearin G."/>
            <person name="Gellesch M."/>
            <person name="Goldberg J."/>
            <person name="Griggs A."/>
            <person name="Gujja S."/>
            <person name="Heiman D."/>
            <person name="Howarth C."/>
            <person name="Larson L."/>
            <person name="Lui A."/>
            <person name="MacDonald P.J.P."/>
            <person name="Mehta T."/>
            <person name="Montmayeur A."/>
            <person name="Murphy C."/>
            <person name="Neiman D."/>
            <person name="Pearson M."/>
            <person name="Priest M."/>
            <person name="Roberts A."/>
            <person name="Saif S."/>
            <person name="Shea T."/>
            <person name="Shenoy N."/>
            <person name="Sisk P."/>
            <person name="Stolte C."/>
            <person name="Sykes S."/>
            <person name="Yandava C."/>
            <person name="Wortman J."/>
            <person name="Nusbaum C."/>
            <person name="Birren B."/>
        </authorList>
    </citation>
    <scope>NUCLEOTIDE SEQUENCE [LARGE SCALE GENOMIC DNA]</scope>
    <source>
        <strain evidence="2 3">DSM 22836</strain>
    </source>
</reference>
<evidence type="ECO:0000256" key="1">
    <source>
        <dbReference type="SAM" id="SignalP"/>
    </source>
</evidence>
<dbReference type="OrthoDB" id="1053474at2"/>
<dbReference type="Proteomes" id="UP000006420">
    <property type="component" value="Unassembled WGS sequence"/>
</dbReference>
<feature type="chain" id="PRO_5003380256" description="Lipoprotein" evidence="1">
    <location>
        <begin position="22"/>
        <end position="141"/>
    </location>
</feature>
<dbReference type="RefSeq" id="WP_006844737.1">
    <property type="nucleotide sequence ID" value="NZ_AQWJ01000014.1"/>
</dbReference>
<evidence type="ECO:0000313" key="3">
    <source>
        <dbReference type="Proteomes" id="UP000006420"/>
    </source>
</evidence>
<feature type="signal peptide" evidence="1">
    <location>
        <begin position="1"/>
        <end position="21"/>
    </location>
</feature>
<evidence type="ECO:0000313" key="2">
    <source>
        <dbReference type="EMBL" id="EGK04667.1"/>
    </source>
</evidence>
<organism evidence="2 3">
    <name type="scientific">Dysgonomonas mossii DSM 22836</name>
    <dbReference type="NCBI Taxonomy" id="742767"/>
    <lineage>
        <taxon>Bacteria</taxon>
        <taxon>Pseudomonadati</taxon>
        <taxon>Bacteroidota</taxon>
        <taxon>Bacteroidia</taxon>
        <taxon>Bacteroidales</taxon>
        <taxon>Dysgonomonadaceae</taxon>
        <taxon>Dysgonomonas</taxon>
    </lineage>
</organism>
<protein>
    <recommendedName>
        <fullName evidence="4">Lipoprotein</fullName>
    </recommendedName>
</protein>
<dbReference type="EMBL" id="ADLW01000022">
    <property type="protein sequence ID" value="EGK04667.1"/>
    <property type="molecule type" value="Genomic_DNA"/>
</dbReference>
<dbReference type="PROSITE" id="PS51257">
    <property type="entry name" value="PROKAR_LIPOPROTEIN"/>
    <property type="match status" value="1"/>
</dbReference>
<comment type="caution">
    <text evidence="2">The sequence shown here is derived from an EMBL/GenBank/DDBJ whole genome shotgun (WGS) entry which is preliminary data.</text>
</comment>
<dbReference type="STRING" id="742767.HMPREF9456_03370"/>
<dbReference type="GeneID" id="78083961"/>
<accession>F8X561</accession>
<evidence type="ECO:0008006" key="4">
    <source>
        <dbReference type="Google" id="ProtNLM"/>
    </source>
</evidence>
<keyword evidence="1" id="KW-0732">Signal</keyword>
<gene>
    <name evidence="2" type="ORF">HMPREF9456_03370</name>
</gene>
<proteinExistence type="predicted"/>
<dbReference type="HOGENOM" id="CLU_1822322_0_0_10"/>
<keyword evidence="3" id="KW-1185">Reference proteome</keyword>
<dbReference type="AlphaFoldDB" id="F8X561"/>
<name>F8X561_9BACT</name>